<keyword evidence="1" id="KW-0732">Signal</keyword>
<dbReference type="InterPro" id="IPR013783">
    <property type="entry name" value="Ig-like_fold"/>
</dbReference>
<evidence type="ECO:0000313" key="2">
    <source>
        <dbReference type="EMBL" id="MXO60507.1"/>
    </source>
</evidence>
<sequence length="901" mass="98413">MRHFRTSTRKAFALCAAAFLASGVPSTAQAQSAAATPPTDEDFVLLQLQVKKYNLRNELRGYQTNNGVCVDLADMILALDLPVRLDKKSRRATGWLFREDQTFTIDRDKNAVQIVNTERKLLPGEIYDMPEGWCVDVKSLGGWLGATLTPNLYQSVLKLDSEQPLPFIEAIERKSRAARLRGDKSFDLSAYPQADTPYKTWRAPSVDVVARSGVRSNQGQTQLDLRYELFASGEVAKVSYDARLASDNAGTPDTLRVRAYRKDPKGEMLGPLKATHVAAGDVEMFSGDLAGAAGIGRGAFISNRPLQRPTRFGSTVLRGVLPIGWDAELYRNGQLLAFQSNRDDGRYEFEVNLVYGQNDLEVILYGPQGQVRRETQSIPVGYGAVAPGKLEYWAGVIQRNRDLINFHDPPMRPETGWQYGFGTQYGLDNFTVVGANGQSLVLNGKRRQYAELDLQRTLGKMVLNLSAAQELGRGRAYRAQALGRFGKINVQAQSFFIDGGFTSGLVQEDDKAAHSFQLDTVLGRGRRVFPLSAGFQRTAKSNGQKVNEWLARASLVLPRLALTGILVHRQVYGPQLHDESTSVGLLANTRILGLTVRADGKYRIGGSRKGFESARMTIEKSLDERSDLRLEAEYDARQRVTEFQAGYVRQFDKFSLSTAATADTNGALGANVALNFSFGPDPFGRGLRFSQNKLARRGQAAVTVFLDENGDGIRSPGEGALPDVGVTAGQFGASDPTDKDGRTIVENLSPYEQVLLAVDESTLPDPFLMPVKKGLVLTPRAGVTSEIELPVAPTGEVEGEVRGLEDTPRAGVELELVDQDGDVAATTMTEFDGFFLFERVPYGTYRLRLGASSAKALGTVRDLGRTAILSPDATLVEVGIMRLQASTIASRDDEPSVGGSP</sequence>
<evidence type="ECO:0000256" key="1">
    <source>
        <dbReference type="SAM" id="SignalP"/>
    </source>
</evidence>
<reference evidence="2 3" key="1">
    <citation type="submission" date="2019-12" db="EMBL/GenBank/DDBJ databases">
        <title>Genomic-based taxomic classification of the family Erythrobacteraceae.</title>
        <authorList>
            <person name="Xu L."/>
        </authorList>
    </citation>
    <scope>NUCLEOTIDE SEQUENCE [LARGE SCALE GENOMIC DNA]</scope>
    <source>
        <strain evidence="2 3">MCCC 1K01500</strain>
    </source>
</reference>
<dbReference type="OrthoDB" id="121544at2"/>
<keyword evidence="3" id="KW-1185">Reference proteome</keyword>
<keyword evidence="2" id="KW-0645">Protease</keyword>
<keyword evidence="2" id="KW-0121">Carboxypeptidase</keyword>
<dbReference type="RefSeq" id="WP_159796469.1">
    <property type="nucleotide sequence ID" value="NZ_WTYM01000052.1"/>
</dbReference>
<dbReference type="Proteomes" id="UP000433652">
    <property type="component" value="Unassembled WGS sequence"/>
</dbReference>
<accession>A0A6I4SZN2</accession>
<protein>
    <submittedName>
        <fullName evidence="2">Carboxypeptidase regulatory-like domain-containing protein</fullName>
    </submittedName>
</protein>
<feature type="chain" id="PRO_5026152105" evidence="1">
    <location>
        <begin position="31"/>
        <end position="901"/>
    </location>
</feature>
<dbReference type="Gene3D" id="2.60.40.10">
    <property type="entry name" value="Immunoglobulins"/>
    <property type="match status" value="1"/>
</dbReference>
<proteinExistence type="predicted"/>
<evidence type="ECO:0000313" key="3">
    <source>
        <dbReference type="Proteomes" id="UP000433652"/>
    </source>
</evidence>
<name>A0A6I4SZN2_9SPHN</name>
<dbReference type="SUPFAM" id="SSF49478">
    <property type="entry name" value="Cna protein B-type domain"/>
    <property type="match status" value="1"/>
</dbReference>
<dbReference type="EMBL" id="WTYM01000052">
    <property type="protein sequence ID" value="MXO60507.1"/>
    <property type="molecule type" value="Genomic_DNA"/>
</dbReference>
<keyword evidence="2" id="KW-0378">Hydrolase</keyword>
<feature type="signal peptide" evidence="1">
    <location>
        <begin position="1"/>
        <end position="30"/>
    </location>
</feature>
<comment type="caution">
    <text evidence="2">The sequence shown here is derived from an EMBL/GenBank/DDBJ whole genome shotgun (WGS) entry which is preliminary data.</text>
</comment>
<organism evidence="2 3">
    <name type="scientific">Croceibacterium salegens</name>
    <dbReference type="NCBI Taxonomy" id="1737568"/>
    <lineage>
        <taxon>Bacteria</taxon>
        <taxon>Pseudomonadati</taxon>
        <taxon>Pseudomonadota</taxon>
        <taxon>Alphaproteobacteria</taxon>
        <taxon>Sphingomonadales</taxon>
        <taxon>Erythrobacteraceae</taxon>
        <taxon>Croceibacterium</taxon>
    </lineage>
</organism>
<dbReference type="AlphaFoldDB" id="A0A6I4SZN2"/>
<gene>
    <name evidence="2" type="ORF">GRI89_13255</name>
</gene>
<dbReference type="GO" id="GO:0004180">
    <property type="term" value="F:carboxypeptidase activity"/>
    <property type="evidence" value="ECO:0007669"/>
    <property type="project" value="UniProtKB-KW"/>
</dbReference>